<keyword evidence="3" id="KW-0378">Hydrolase</keyword>
<keyword evidence="3" id="KW-0645">Protease</keyword>
<dbReference type="AlphaFoldDB" id="F3Z1S2"/>
<dbReference type="Gene3D" id="3.30.1390.10">
    <property type="match status" value="1"/>
</dbReference>
<comment type="subunit">
    <text evidence="1">Binds to the N-terminal domain of the chaperone ClpA.</text>
</comment>
<dbReference type="GO" id="GO:0030163">
    <property type="term" value="P:protein catabolic process"/>
    <property type="evidence" value="ECO:0007669"/>
    <property type="project" value="InterPro"/>
</dbReference>
<name>F3Z1S2_DESAF</name>
<dbReference type="PANTHER" id="PTHR33473">
    <property type="entry name" value="ATP-DEPENDENT CLP PROTEASE ADAPTER PROTEIN CLPS1, CHLOROPLASTIC"/>
    <property type="match status" value="1"/>
</dbReference>
<reference evidence="3 4" key="1">
    <citation type="journal article" date="2011" name="J. Bacteriol.">
        <title>Genome sequence of the mercury-methylating and pleomorphic Desulfovibrio africanus Strain Walvis Bay.</title>
        <authorList>
            <person name="Brown S.D."/>
            <person name="Wall J.D."/>
            <person name="Kucken A.M."/>
            <person name="Gilmour C.C."/>
            <person name="Podar M."/>
            <person name="Brandt C.C."/>
            <person name="Teshima H."/>
            <person name="Detter J.C."/>
            <person name="Han C.S."/>
            <person name="Land M.L."/>
            <person name="Lucas S."/>
            <person name="Han J."/>
            <person name="Pennacchio L."/>
            <person name="Nolan M."/>
            <person name="Pitluck S."/>
            <person name="Woyke T."/>
            <person name="Goodwin L."/>
            <person name="Palumbo A.V."/>
            <person name="Elias D.A."/>
        </authorList>
    </citation>
    <scope>NUCLEOTIDE SEQUENCE [LARGE SCALE GENOMIC DNA]</scope>
    <source>
        <strain evidence="3 4">Walvis Bay</strain>
    </source>
</reference>
<evidence type="ECO:0000259" key="2">
    <source>
        <dbReference type="Pfam" id="PF02617"/>
    </source>
</evidence>
<dbReference type="GO" id="GO:0006508">
    <property type="term" value="P:proteolysis"/>
    <property type="evidence" value="ECO:0007669"/>
    <property type="project" value="UniProtKB-UniRule"/>
</dbReference>
<dbReference type="STRING" id="690850.Desaf_2898"/>
<dbReference type="PANTHER" id="PTHR33473:SF19">
    <property type="entry name" value="ATP-DEPENDENT CLP PROTEASE ADAPTER PROTEIN CLPS"/>
    <property type="match status" value="1"/>
</dbReference>
<dbReference type="HOGENOM" id="CLU_134358_1_0_7"/>
<comment type="function">
    <text evidence="1">Involved in the modulation of the specificity of the ClpAP-mediated ATP-dependent protein degradation.</text>
</comment>
<keyword evidence="4" id="KW-1185">Reference proteome</keyword>
<dbReference type="InterPro" id="IPR003769">
    <property type="entry name" value="ClpS_core"/>
</dbReference>
<dbReference type="RefSeq" id="WP_005983890.1">
    <property type="nucleotide sequence ID" value="NC_016629.1"/>
</dbReference>
<evidence type="ECO:0000313" key="4">
    <source>
        <dbReference type="Proteomes" id="UP000007844"/>
    </source>
</evidence>
<dbReference type="InterPro" id="IPR014719">
    <property type="entry name" value="Ribosomal_bL12_C/ClpS-like"/>
</dbReference>
<feature type="domain" description="Adaptor protein ClpS core" evidence="2">
    <location>
        <begin position="22"/>
        <end position="100"/>
    </location>
</feature>
<evidence type="ECO:0000256" key="1">
    <source>
        <dbReference type="HAMAP-Rule" id="MF_00302"/>
    </source>
</evidence>
<dbReference type="FunFam" id="3.30.1390.10:FF:000002">
    <property type="entry name" value="ATP-dependent Clp protease adapter protein ClpS"/>
    <property type="match status" value="1"/>
</dbReference>
<dbReference type="SUPFAM" id="SSF54736">
    <property type="entry name" value="ClpS-like"/>
    <property type="match status" value="1"/>
</dbReference>
<evidence type="ECO:0000313" key="3">
    <source>
        <dbReference type="EMBL" id="EGJ51207.1"/>
    </source>
</evidence>
<dbReference type="Pfam" id="PF02617">
    <property type="entry name" value="ClpS"/>
    <property type="match status" value="1"/>
</dbReference>
<comment type="similarity">
    <text evidence="1">Belongs to the ClpS family.</text>
</comment>
<sequence>MAKPFTRENTEFETNIKEEVREPRRYKVLLHNDDYTTMEFVVFVLKVIFNKNEAEATHIMLMVHEKGIGVCGVYTTEIAETKVALVHKTARKEGYPLKCTMEEV</sequence>
<dbReference type="eggNOG" id="COG2127">
    <property type="taxonomic scope" value="Bacteria"/>
</dbReference>
<dbReference type="KEGG" id="daf:Desaf_2898"/>
<gene>
    <name evidence="1" type="primary">clpS</name>
    <name evidence="3" type="ORF">Desaf_2898</name>
</gene>
<dbReference type="NCBIfam" id="NF000672">
    <property type="entry name" value="PRK00033.1-5"/>
    <property type="match status" value="1"/>
</dbReference>
<proteinExistence type="inferred from homology"/>
<dbReference type="GO" id="GO:0008233">
    <property type="term" value="F:peptidase activity"/>
    <property type="evidence" value="ECO:0007669"/>
    <property type="project" value="UniProtKB-KW"/>
</dbReference>
<organism evidence="3 4">
    <name type="scientific">Desulfocurvibacter africanus subsp. africanus str. Walvis Bay</name>
    <dbReference type="NCBI Taxonomy" id="690850"/>
    <lineage>
        <taxon>Bacteria</taxon>
        <taxon>Pseudomonadati</taxon>
        <taxon>Thermodesulfobacteriota</taxon>
        <taxon>Desulfovibrionia</taxon>
        <taxon>Desulfovibrionales</taxon>
        <taxon>Desulfovibrionaceae</taxon>
        <taxon>Desulfocurvibacter</taxon>
    </lineage>
</organism>
<dbReference type="Proteomes" id="UP000007844">
    <property type="component" value="Chromosome"/>
</dbReference>
<protein>
    <recommendedName>
        <fullName evidence="1">ATP-dependent Clp protease adapter protein ClpS</fullName>
    </recommendedName>
</protein>
<dbReference type="HAMAP" id="MF_00302">
    <property type="entry name" value="ClpS"/>
    <property type="match status" value="1"/>
</dbReference>
<dbReference type="InterPro" id="IPR022935">
    <property type="entry name" value="ClpS"/>
</dbReference>
<accession>F3Z1S2</accession>
<dbReference type="EMBL" id="CP003221">
    <property type="protein sequence ID" value="EGJ51207.1"/>
    <property type="molecule type" value="Genomic_DNA"/>
</dbReference>